<gene>
    <name evidence="2" type="ORF">AP20H10_03430</name>
</gene>
<protein>
    <submittedName>
        <fullName evidence="2">Uncharacterized protein</fullName>
    </submittedName>
</protein>
<evidence type="ECO:0000313" key="3">
    <source>
        <dbReference type="Proteomes" id="UP001438112"/>
    </source>
</evidence>
<keyword evidence="1" id="KW-0472">Membrane</keyword>
<organism evidence="2 3">
    <name type="scientific">Apilactobacillus apinorum</name>
    <dbReference type="NCBI Taxonomy" id="1218495"/>
    <lineage>
        <taxon>Bacteria</taxon>
        <taxon>Bacillati</taxon>
        <taxon>Bacillota</taxon>
        <taxon>Bacilli</taxon>
        <taxon>Lactobacillales</taxon>
        <taxon>Lactobacillaceae</taxon>
        <taxon>Apilactobacillus</taxon>
    </lineage>
</organism>
<keyword evidence="3" id="KW-1185">Reference proteome</keyword>
<keyword evidence="1" id="KW-0812">Transmembrane</keyword>
<evidence type="ECO:0000256" key="1">
    <source>
        <dbReference type="SAM" id="Phobius"/>
    </source>
</evidence>
<keyword evidence="1" id="KW-1133">Transmembrane helix</keyword>
<comment type="caution">
    <text evidence="2">The sequence shown here is derived from an EMBL/GenBank/DDBJ whole genome shotgun (WGS) entry which is preliminary data.</text>
</comment>
<sequence length="54" mass="6473">MKDEYIYLLIFILCVIFETAVQLYDLYGYLGIIIPVGLIQLISLYEYLKHREQK</sequence>
<proteinExistence type="predicted"/>
<dbReference type="Proteomes" id="UP001438112">
    <property type="component" value="Unassembled WGS sequence"/>
</dbReference>
<accession>A0ABP9ZGQ3</accession>
<feature type="transmembrane region" description="Helical" evidence="1">
    <location>
        <begin position="5"/>
        <end position="23"/>
    </location>
</feature>
<reference evidence="2 3" key="1">
    <citation type="submission" date="2024-03" db="EMBL/GenBank/DDBJ databases">
        <title>Inconsistent identification of Apilactobacillus kunkeei-related strains obtained by well-developed overall genome related indices.</title>
        <authorList>
            <person name="Maeno S."/>
            <person name="Endo A."/>
        </authorList>
    </citation>
    <scope>NUCLEOTIDE SEQUENCE [LARGE SCALE GENOMIC DNA]</scope>
    <source>
        <strain evidence="2 3">20H-10</strain>
    </source>
</reference>
<feature type="transmembrane region" description="Helical" evidence="1">
    <location>
        <begin position="29"/>
        <end position="48"/>
    </location>
</feature>
<dbReference type="EMBL" id="BAABVV010000024">
    <property type="protein sequence ID" value="GAA6113980.1"/>
    <property type="molecule type" value="Genomic_DNA"/>
</dbReference>
<evidence type="ECO:0000313" key="2">
    <source>
        <dbReference type="EMBL" id="GAA6113980.1"/>
    </source>
</evidence>
<name>A0ABP9ZGQ3_9LACO</name>